<dbReference type="GO" id="GO:0005576">
    <property type="term" value="C:extracellular region"/>
    <property type="evidence" value="ECO:0007669"/>
    <property type="project" value="UniProtKB-SubCell"/>
</dbReference>
<comment type="subcellular location">
    <subcellularLocation>
        <location evidence="1">Membrane</location>
        <topology evidence="1">Lipid-anchor</topology>
        <topology evidence="1">GPI-anchor</topology>
    </subcellularLocation>
    <subcellularLocation>
        <location evidence="2">Secreted</location>
    </subcellularLocation>
</comment>
<evidence type="ECO:0000313" key="13">
    <source>
        <dbReference type="EMBL" id="PMD29524.1"/>
    </source>
</evidence>
<dbReference type="AlphaFoldDB" id="A0A2J6QTD5"/>
<keyword evidence="5" id="KW-0325">Glycoprotein</keyword>
<evidence type="ECO:0000256" key="4">
    <source>
        <dbReference type="ARBA" id="ARBA00022525"/>
    </source>
</evidence>
<evidence type="ECO:0000256" key="9">
    <source>
        <dbReference type="SAM" id="MobiDB-lite"/>
    </source>
</evidence>
<sequence>MHNGFVFVFLVVARLLSIGVATGITQVSLWSQVDSCAQSCASSASSYFSSSLGCSGNDLYTSCLCPSLTYLGGAAHSCASISCTAFASYEGDPERARAIVSELCWSNMGAAPATVSATVSTTSTTQYASPYSTSTFFQPTPSPTTSQAVSTSLSSQFQRLAASASASNVSNPSNASNPSSPTSSQTQAAGNHSPVEKTLGFIIGMAVGLPGFGVLLFAAIFYKCRKMRRGQSSTPSDREQEGFTAPSHRNRRHNFLQIQDLQQAEGMSDWERLRSSASHTMRSNGIEVTIILTAYV</sequence>
<protein>
    <recommendedName>
        <fullName evidence="12">CFEM domain-containing protein</fullName>
    </recommendedName>
</protein>
<keyword evidence="10" id="KW-1133">Transmembrane helix</keyword>
<keyword evidence="8" id="KW-0449">Lipoprotein</keyword>
<feature type="compositionally biased region" description="Low complexity" evidence="9">
    <location>
        <begin position="165"/>
        <end position="189"/>
    </location>
</feature>
<evidence type="ECO:0000256" key="7">
    <source>
        <dbReference type="ARBA" id="ARBA00023157"/>
    </source>
</evidence>
<keyword evidence="5" id="KW-0336">GPI-anchor</keyword>
<evidence type="ECO:0000256" key="8">
    <source>
        <dbReference type="ARBA" id="ARBA00023288"/>
    </source>
</evidence>
<name>A0A2J6QTD5_HYAVF</name>
<keyword evidence="14" id="KW-1185">Reference proteome</keyword>
<feature type="transmembrane region" description="Helical" evidence="10">
    <location>
        <begin position="199"/>
        <end position="222"/>
    </location>
</feature>
<dbReference type="Proteomes" id="UP000235786">
    <property type="component" value="Unassembled WGS sequence"/>
</dbReference>
<keyword evidence="6 11" id="KW-0732">Signal</keyword>
<dbReference type="GO" id="GO:0098552">
    <property type="term" value="C:side of membrane"/>
    <property type="evidence" value="ECO:0007669"/>
    <property type="project" value="UniProtKB-KW"/>
</dbReference>
<keyword evidence="4" id="KW-0964">Secreted</keyword>
<proteinExistence type="inferred from homology"/>
<keyword evidence="10" id="KW-0472">Membrane</keyword>
<gene>
    <name evidence="13" type="ORF">L207DRAFT_593327</name>
</gene>
<evidence type="ECO:0000256" key="1">
    <source>
        <dbReference type="ARBA" id="ARBA00004589"/>
    </source>
</evidence>
<dbReference type="EMBL" id="KZ613973">
    <property type="protein sequence ID" value="PMD29524.1"/>
    <property type="molecule type" value="Genomic_DNA"/>
</dbReference>
<comment type="similarity">
    <text evidence="3">Belongs to the RBT5 family.</text>
</comment>
<evidence type="ECO:0000256" key="3">
    <source>
        <dbReference type="ARBA" id="ARBA00010031"/>
    </source>
</evidence>
<keyword evidence="10" id="KW-0812">Transmembrane</keyword>
<feature type="region of interest" description="Disordered" evidence="9">
    <location>
        <begin position="228"/>
        <end position="249"/>
    </location>
</feature>
<evidence type="ECO:0000259" key="12">
    <source>
        <dbReference type="Pfam" id="PF05730"/>
    </source>
</evidence>
<evidence type="ECO:0000256" key="2">
    <source>
        <dbReference type="ARBA" id="ARBA00004613"/>
    </source>
</evidence>
<feature type="chain" id="PRO_5014329626" description="CFEM domain-containing protein" evidence="11">
    <location>
        <begin position="22"/>
        <end position="296"/>
    </location>
</feature>
<dbReference type="Pfam" id="PF05730">
    <property type="entry name" value="CFEM"/>
    <property type="match status" value="1"/>
</dbReference>
<keyword evidence="7" id="KW-1015">Disulfide bond</keyword>
<feature type="domain" description="CFEM" evidence="12">
    <location>
        <begin position="31"/>
        <end position="88"/>
    </location>
</feature>
<reference evidence="13 14" key="1">
    <citation type="submission" date="2016-04" db="EMBL/GenBank/DDBJ databases">
        <title>A degradative enzymes factory behind the ericoid mycorrhizal symbiosis.</title>
        <authorList>
            <consortium name="DOE Joint Genome Institute"/>
            <person name="Martino E."/>
            <person name="Morin E."/>
            <person name="Grelet G."/>
            <person name="Kuo A."/>
            <person name="Kohler A."/>
            <person name="Daghino S."/>
            <person name="Barry K."/>
            <person name="Choi C."/>
            <person name="Cichocki N."/>
            <person name="Clum A."/>
            <person name="Copeland A."/>
            <person name="Hainaut M."/>
            <person name="Haridas S."/>
            <person name="Labutti K."/>
            <person name="Lindquist E."/>
            <person name="Lipzen A."/>
            <person name="Khouja H.-R."/>
            <person name="Murat C."/>
            <person name="Ohm R."/>
            <person name="Olson A."/>
            <person name="Spatafora J."/>
            <person name="Veneault-Fourrey C."/>
            <person name="Henrissat B."/>
            <person name="Grigoriev I."/>
            <person name="Martin F."/>
            <person name="Perotto S."/>
        </authorList>
    </citation>
    <scope>NUCLEOTIDE SEQUENCE [LARGE SCALE GENOMIC DNA]</scope>
    <source>
        <strain evidence="13 14">F</strain>
    </source>
</reference>
<accession>A0A2J6QTD5</accession>
<organism evidence="13 14">
    <name type="scientific">Hyaloscypha variabilis (strain UAMH 11265 / GT02V1 / F)</name>
    <name type="common">Meliniomyces variabilis</name>
    <dbReference type="NCBI Taxonomy" id="1149755"/>
    <lineage>
        <taxon>Eukaryota</taxon>
        <taxon>Fungi</taxon>
        <taxon>Dikarya</taxon>
        <taxon>Ascomycota</taxon>
        <taxon>Pezizomycotina</taxon>
        <taxon>Leotiomycetes</taxon>
        <taxon>Helotiales</taxon>
        <taxon>Hyaloscyphaceae</taxon>
        <taxon>Hyaloscypha</taxon>
        <taxon>Hyaloscypha variabilis</taxon>
    </lineage>
</organism>
<feature type="signal peptide" evidence="11">
    <location>
        <begin position="1"/>
        <end position="21"/>
    </location>
</feature>
<evidence type="ECO:0000256" key="10">
    <source>
        <dbReference type="SAM" id="Phobius"/>
    </source>
</evidence>
<evidence type="ECO:0000256" key="11">
    <source>
        <dbReference type="SAM" id="SignalP"/>
    </source>
</evidence>
<dbReference type="InterPro" id="IPR008427">
    <property type="entry name" value="Extracellular_membr_CFEM_dom"/>
</dbReference>
<evidence type="ECO:0000256" key="5">
    <source>
        <dbReference type="ARBA" id="ARBA00022622"/>
    </source>
</evidence>
<evidence type="ECO:0000256" key="6">
    <source>
        <dbReference type="ARBA" id="ARBA00022729"/>
    </source>
</evidence>
<evidence type="ECO:0000313" key="14">
    <source>
        <dbReference type="Proteomes" id="UP000235786"/>
    </source>
</evidence>
<feature type="region of interest" description="Disordered" evidence="9">
    <location>
        <begin position="165"/>
        <end position="192"/>
    </location>
</feature>